<dbReference type="Gene3D" id="3.20.80.10">
    <property type="entry name" value="Regulatory factor, effector binding domain"/>
    <property type="match status" value="1"/>
</dbReference>
<evidence type="ECO:0000313" key="1">
    <source>
        <dbReference type="EMBL" id="NHC15446.1"/>
    </source>
</evidence>
<gene>
    <name evidence="1" type="ORF">G9H71_16835</name>
</gene>
<proteinExistence type="predicted"/>
<reference evidence="1 2" key="1">
    <citation type="submission" date="2020-03" db="EMBL/GenBank/DDBJ databases">
        <title>Two novel Motilibacter sp.</title>
        <authorList>
            <person name="Liu S."/>
        </authorList>
    </citation>
    <scope>NUCLEOTIDE SEQUENCE [LARGE SCALE GENOMIC DNA]</scope>
    <source>
        <strain evidence="1 2">E257</strain>
    </source>
</reference>
<dbReference type="Proteomes" id="UP000800981">
    <property type="component" value="Unassembled WGS sequence"/>
</dbReference>
<dbReference type="EMBL" id="JAANNP010000031">
    <property type="protein sequence ID" value="NHC15446.1"/>
    <property type="molecule type" value="Genomic_DNA"/>
</dbReference>
<evidence type="ECO:0000313" key="2">
    <source>
        <dbReference type="Proteomes" id="UP000800981"/>
    </source>
</evidence>
<dbReference type="SUPFAM" id="SSF55136">
    <property type="entry name" value="Probable bacterial effector-binding domain"/>
    <property type="match status" value="1"/>
</dbReference>
<comment type="caution">
    <text evidence="1">The sequence shown here is derived from an EMBL/GenBank/DDBJ whole genome shotgun (WGS) entry which is preliminary data.</text>
</comment>
<accession>A0ABX0GWX4</accession>
<name>A0ABX0GWX4_9ACTN</name>
<dbReference type="RefSeq" id="WP_166283854.1">
    <property type="nucleotide sequence ID" value="NZ_JAANNP010000031.1"/>
</dbReference>
<sequence>MQILQRRPTVVAGLPVTAKFDQLAKEVPEAWARLFARRADLPSPQRGYVELSAYVGDGVYAETLGVEVLPETRLRGEWALALLPAGDYVHHVFRGAVPDIGTAFGEMHDWAEGQGRTIGSRKLDVGYLPDGRDGQHELWVELLD</sequence>
<keyword evidence="2" id="KW-1185">Reference proteome</keyword>
<protein>
    <submittedName>
        <fullName evidence="1">GyrI-like domain-containing protein</fullName>
    </submittedName>
</protein>
<dbReference type="InterPro" id="IPR011256">
    <property type="entry name" value="Reg_factor_effector_dom_sf"/>
</dbReference>
<organism evidence="1 2">
    <name type="scientific">Motilibacter deserti</name>
    <dbReference type="NCBI Taxonomy" id="2714956"/>
    <lineage>
        <taxon>Bacteria</taxon>
        <taxon>Bacillati</taxon>
        <taxon>Actinomycetota</taxon>
        <taxon>Actinomycetes</taxon>
        <taxon>Motilibacterales</taxon>
        <taxon>Motilibacteraceae</taxon>
        <taxon>Motilibacter</taxon>
    </lineage>
</organism>